<dbReference type="AlphaFoldDB" id="A0A368ZWZ8"/>
<gene>
    <name evidence="1" type="ORF">DFP77_12316</name>
</gene>
<reference evidence="1 2" key="1">
    <citation type="submission" date="2018-07" db="EMBL/GenBank/DDBJ databases">
        <title>Genomic Encyclopedia of Type Strains, Phase III (KMG-III): the genomes of soil and plant-associated and newly described type strains.</title>
        <authorList>
            <person name="Whitman W."/>
        </authorList>
    </citation>
    <scope>NUCLEOTIDE SEQUENCE [LARGE SCALE GENOMIC DNA]</scope>
    <source>
        <strain evidence="1 2">CECT 7731</strain>
    </source>
</reference>
<proteinExistence type="predicted"/>
<organism evidence="1 2">
    <name type="scientific">Marinomonas foliarum</name>
    <dbReference type="NCBI Taxonomy" id="491950"/>
    <lineage>
        <taxon>Bacteria</taxon>
        <taxon>Pseudomonadati</taxon>
        <taxon>Pseudomonadota</taxon>
        <taxon>Gammaproteobacteria</taxon>
        <taxon>Oceanospirillales</taxon>
        <taxon>Oceanospirillaceae</taxon>
        <taxon>Marinomonas</taxon>
    </lineage>
</organism>
<protein>
    <submittedName>
        <fullName evidence="1">Uncharacterized protein</fullName>
    </submittedName>
</protein>
<dbReference type="Proteomes" id="UP000253506">
    <property type="component" value="Unassembled WGS sequence"/>
</dbReference>
<name>A0A368ZWZ8_9GAMM</name>
<comment type="caution">
    <text evidence="1">The sequence shown here is derived from an EMBL/GenBank/DDBJ whole genome shotgun (WGS) entry which is preliminary data.</text>
</comment>
<evidence type="ECO:0000313" key="1">
    <source>
        <dbReference type="EMBL" id="RCX00367.1"/>
    </source>
</evidence>
<sequence>MFIFLRYLIFNRLFLSSISILILYSISELVTYKIKVYGEPSGTLKTIEKSIVFKGISLSYVLSDGFDIVETWGVWSNSSDSSLKTPYLKDDLYEIKIDGSVLQESQLSKAQAFFYVNNVFIGKTFFNFDDGFFKYKFQENIEGILVIKIQGAKGLSPKELNMNDDERVLYYGIREFEISRS</sequence>
<evidence type="ECO:0000313" key="2">
    <source>
        <dbReference type="Proteomes" id="UP000253506"/>
    </source>
</evidence>
<dbReference type="EMBL" id="QPJQ01000023">
    <property type="protein sequence ID" value="RCX00367.1"/>
    <property type="molecule type" value="Genomic_DNA"/>
</dbReference>
<accession>A0A368ZWZ8</accession>